<protein>
    <recommendedName>
        <fullName evidence="5">UPF0756 membrane protein SAMN05660472_02961</fullName>
    </recommendedName>
</protein>
<evidence type="ECO:0000256" key="5">
    <source>
        <dbReference type="HAMAP-Rule" id="MF_01874"/>
    </source>
</evidence>
<feature type="transmembrane region" description="Helical" evidence="5">
    <location>
        <begin position="139"/>
        <end position="157"/>
    </location>
</feature>
<dbReference type="OrthoDB" id="80306at2"/>
<evidence type="ECO:0000256" key="1">
    <source>
        <dbReference type="ARBA" id="ARBA00022475"/>
    </source>
</evidence>
<reference evidence="6 7" key="1">
    <citation type="submission" date="2016-10" db="EMBL/GenBank/DDBJ databases">
        <authorList>
            <person name="de Groot N.N."/>
        </authorList>
    </citation>
    <scope>NUCLEOTIDE SEQUENCE [LARGE SCALE GENOMIC DNA]</scope>
    <source>
        <strain evidence="6 7">DSM 18346</strain>
    </source>
</reference>
<feature type="transmembrane region" description="Helical" evidence="5">
    <location>
        <begin position="6"/>
        <end position="37"/>
    </location>
</feature>
<keyword evidence="2 5" id="KW-0812">Transmembrane</keyword>
<organism evidence="6 7">
    <name type="scientific">Natronincola ferrireducens</name>
    <dbReference type="NCBI Taxonomy" id="393762"/>
    <lineage>
        <taxon>Bacteria</taxon>
        <taxon>Bacillati</taxon>
        <taxon>Bacillota</taxon>
        <taxon>Clostridia</taxon>
        <taxon>Peptostreptococcales</taxon>
        <taxon>Natronincolaceae</taxon>
        <taxon>Natronincola</taxon>
    </lineage>
</organism>
<feature type="transmembrane region" description="Helical" evidence="5">
    <location>
        <begin position="82"/>
        <end position="103"/>
    </location>
</feature>
<dbReference type="PANTHER" id="PTHR38452">
    <property type="entry name" value="UPF0756 MEMBRANE PROTEIN YEAL"/>
    <property type="match status" value="1"/>
</dbReference>
<gene>
    <name evidence="6" type="ORF">SAMN05660472_02961</name>
</gene>
<evidence type="ECO:0000256" key="2">
    <source>
        <dbReference type="ARBA" id="ARBA00022692"/>
    </source>
</evidence>
<dbReference type="PANTHER" id="PTHR38452:SF1">
    <property type="entry name" value="UPF0756 MEMBRANE PROTEIN YEAL"/>
    <property type="match status" value="1"/>
</dbReference>
<accession>A0A1G9IWZ5</accession>
<keyword evidence="3 5" id="KW-1133">Transmembrane helix</keyword>
<keyword evidence="4 5" id="KW-0472">Membrane</keyword>
<evidence type="ECO:0000256" key="3">
    <source>
        <dbReference type="ARBA" id="ARBA00022989"/>
    </source>
</evidence>
<keyword evidence="7" id="KW-1185">Reference proteome</keyword>
<dbReference type="Proteomes" id="UP000198718">
    <property type="component" value="Unassembled WGS sequence"/>
</dbReference>
<dbReference type="RefSeq" id="WP_090554986.1">
    <property type="nucleotide sequence ID" value="NZ_FNFP01000014.1"/>
</dbReference>
<dbReference type="GO" id="GO:0005886">
    <property type="term" value="C:plasma membrane"/>
    <property type="evidence" value="ECO:0007669"/>
    <property type="project" value="UniProtKB-SubCell"/>
</dbReference>
<name>A0A1G9IWZ5_9FIRM</name>
<sequence length="158" mass="16549">MNSYAFLGEIILVSILFISILTHNNIIAISSCALLLLKILKQNQVLTLIEKQGINWGVIFLTAGFLAPFALGRYSLEDIKSVLLRTDGIIGILAGASVAILGAKGVSLGTTNPSALLGVIVGTFVGVTFFKGVPVGPMIGTGIALIMINALSFFSNVK</sequence>
<comment type="similarity">
    <text evidence="5">Belongs to the UPF0756 family.</text>
</comment>
<dbReference type="InterPro" id="IPR007382">
    <property type="entry name" value="UPF0756_TM"/>
</dbReference>
<dbReference type="Pfam" id="PF04284">
    <property type="entry name" value="DUF441"/>
    <property type="match status" value="1"/>
</dbReference>
<proteinExistence type="inferred from homology"/>
<comment type="subcellular location">
    <subcellularLocation>
        <location evidence="5">Cell membrane</location>
        <topology evidence="5">Multi-pass membrane protein</topology>
    </subcellularLocation>
</comment>
<keyword evidence="1 5" id="KW-1003">Cell membrane</keyword>
<dbReference type="AlphaFoldDB" id="A0A1G9IWZ5"/>
<feature type="transmembrane region" description="Helical" evidence="5">
    <location>
        <begin position="115"/>
        <end position="133"/>
    </location>
</feature>
<dbReference type="STRING" id="393762.SAMN05660472_02961"/>
<evidence type="ECO:0000256" key="4">
    <source>
        <dbReference type="ARBA" id="ARBA00023136"/>
    </source>
</evidence>
<dbReference type="EMBL" id="FNFP01000014">
    <property type="protein sequence ID" value="SDL29747.1"/>
    <property type="molecule type" value="Genomic_DNA"/>
</dbReference>
<evidence type="ECO:0000313" key="7">
    <source>
        <dbReference type="Proteomes" id="UP000198718"/>
    </source>
</evidence>
<feature type="transmembrane region" description="Helical" evidence="5">
    <location>
        <begin position="58"/>
        <end position="76"/>
    </location>
</feature>
<dbReference type="HAMAP" id="MF_01874">
    <property type="entry name" value="UPF0756"/>
    <property type="match status" value="1"/>
</dbReference>
<evidence type="ECO:0000313" key="6">
    <source>
        <dbReference type="EMBL" id="SDL29747.1"/>
    </source>
</evidence>